<feature type="region of interest" description="Disordered" evidence="1">
    <location>
        <begin position="26"/>
        <end position="51"/>
    </location>
</feature>
<keyword evidence="2" id="KW-0732">Signal</keyword>
<evidence type="ECO:0000313" key="3">
    <source>
        <dbReference type="EMBL" id="KAL0161574.1"/>
    </source>
</evidence>
<evidence type="ECO:0000256" key="2">
    <source>
        <dbReference type="SAM" id="SignalP"/>
    </source>
</evidence>
<dbReference type="AlphaFoldDB" id="A0ABD0NIP7"/>
<feature type="non-terminal residue" evidence="3">
    <location>
        <position position="51"/>
    </location>
</feature>
<dbReference type="EMBL" id="JAMKFB020000022">
    <property type="protein sequence ID" value="KAL0161574.1"/>
    <property type="molecule type" value="Genomic_DNA"/>
</dbReference>
<keyword evidence="4" id="KW-1185">Reference proteome</keyword>
<gene>
    <name evidence="3" type="ORF">M9458_045299</name>
</gene>
<protein>
    <submittedName>
        <fullName evidence="3">Uncharacterized protein</fullName>
    </submittedName>
</protein>
<proteinExistence type="predicted"/>
<reference evidence="3 4" key="1">
    <citation type="submission" date="2024-05" db="EMBL/GenBank/DDBJ databases">
        <title>Genome sequencing and assembly of Indian major carp, Cirrhinus mrigala (Hamilton, 1822).</title>
        <authorList>
            <person name="Mohindra V."/>
            <person name="Chowdhury L.M."/>
            <person name="Lal K."/>
            <person name="Jena J.K."/>
        </authorList>
    </citation>
    <scope>NUCLEOTIDE SEQUENCE [LARGE SCALE GENOMIC DNA]</scope>
    <source>
        <strain evidence="3">CM1030</strain>
        <tissue evidence="3">Blood</tissue>
    </source>
</reference>
<evidence type="ECO:0000313" key="4">
    <source>
        <dbReference type="Proteomes" id="UP001529510"/>
    </source>
</evidence>
<dbReference type="Proteomes" id="UP001529510">
    <property type="component" value="Unassembled WGS sequence"/>
</dbReference>
<sequence length="51" mass="5309">KQALLSFLSFISQLIPLSPLSLSLPVDEPPLGPGFHDNQPASQPAGGHDSS</sequence>
<feature type="chain" id="PRO_5044794846" evidence="2">
    <location>
        <begin position="24"/>
        <end position="51"/>
    </location>
</feature>
<name>A0ABD0NIP7_CIRMR</name>
<feature type="non-terminal residue" evidence="3">
    <location>
        <position position="1"/>
    </location>
</feature>
<evidence type="ECO:0000256" key="1">
    <source>
        <dbReference type="SAM" id="MobiDB-lite"/>
    </source>
</evidence>
<comment type="caution">
    <text evidence="3">The sequence shown here is derived from an EMBL/GenBank/DDBJ whole genome shotgun (WGS) entry which is preliminary data.</text>
</comment>
<accession>A0ABD0NIP7</accession>
<organism evidence="3 4">
    <name type="scientific">Cirrhinus mrigala</name>
    <name type="common">Mrigala</name>
    <dbReference type="NCBI Taxonomy" id="683832"/>
    <lineage>
        <taxon>Eukaryota</taxon>
        <taxon>Metazoa</taxon>
        <taxon>Chordata</taxon>
        <taxon>Craniata</taxon>
        <taxon>Vertebrata</taxon>
        <taxon>Euteleostomi</taxon>
        <taxon>Actinopterygii</taxon>
        <taxon>Neopterygii</taxon>
        <taxon>Teleostei</taxon>
        <taxon>Ostariophysi</taxon>
        <taxon>Cypriniformes</taxon>
        <taxon>Cyprinidae</taxon>
        <taxon>Labeoninae</taxon>
        <taxon>Labeonini</taxon>
        <taxon>Cirrhinus</taxon>
    </lineage>
</organism>
<feature type="signal peptide" evidence="2">
    <location>
        <begin position="1"/>
        <end position="23"/>
    </location>
</feature>